<dbReference type="AlphaFoldDB" id="A0A9D4EZQ5"/>
<sequence>MDNLMTYKTLNDADKRPETAASRGSRLMIGSGKIRKSNASEKLELHIDNSDYLALLNQQSAVSTAESMYKVTDNLPEKDPPGTPIKVPSPRAIVAPLPKTFVTRAGSLMLFSDSRVVKSQRSAKSDNTAGVALKLQGQRLKPRAIAPQAYSQWGKLVRPQAGVVHSNVKQTKRDQRNYLGLNRGEERHAYSWNYSVVPIKRIYIKPLTKSHCGFLNHFSEAVLAYRAREPTEQDKYLSMIRQTWNGKTLEEHTQREAARDLKQVVSPWTKEWIQSQSTVMYSEPAVSTLLRRRKYGTRVRGDQLTTIADARSNLAVSSFCRAPTNTPMPGVKRVSLGESRVIPIHVPLMTYNAKLS</sequence>
<dbReference type="OrthoDB" id="6159228at2759"/>
<comment type="caution">
    <text evidence="2">The sequence shown here is derived from an EMBL/GenBank/DDBJ whole genome shotgun (WGS) entry which is preliminary data.</text>
</comment>
<protein>
    <submittedName>
        <fullName evidence="2">Uncharacterized protein</fullName>
    </submittedName>
</protein>
<proteinExistence type="predicted"/>
<reference evidence="2" key="1">
    <citation type="journal article" date="2019" name="bioRxiv">
        <title>The Genome of the Zebra Mussel, Dreissena polymorpha: A Resource for Invasive Species Research.</title>
        <authorList>
            <person name="McCartney M.A."/>
            <person name="Auch B."/>
            <person name="Kono T."/>
            <person name="Mallez S."/>
            <person name="Zhang Y."/>
            <person name="Obille A."/>
            <person name="Becker A."/>
            <person name="Abrahante J.E."/>
            <person name="Garbe J."/>
            <person name="Badalamenti J.P."/>
            <person name="Herman A."/>
            <person name="Mangelson H."/>
            <person name="Liachko I."/>
            <person name="Sullivan S."/>
            <person name="Sone E.D."/>
            <person name="Koren S."/>
            <person name="Silverstein K.A.T."/>
            <person name="Beckman K.B."/>
            <person name="Gohl D.M."/>
        </authorList>
    </citation>
    <scope>NUCLEOTIDE SEQUENCE</scope>
    <source>
        <strain evidence="2">Duluth1</strain>
        <tissue evidence="2">Whole animal</tissue>
    </source>
</reference>
<dbReference type="Proteomes" id="UP000828390">
    <property type="component" value="Unassembled WGS sequence"/>
</dbReference>
<evidence type="ECO:0000256" key="1">
    <source>
        <dbReference type="SAM" id="MobiDB-lite"/>
    </source>
</evidence>
<name>A0A9D4EZQ5_DREPO</name>
<gene>
    <name evidence="2" type="ORF">DPMN_167931</name>
</gene>
<keyword evidence="3" id="KW-1185">Reference proteome</keyword>
<accession>A0A9D4EZQ5</accession>
<reference evidence="2" key="2">
    <citation type="submission" date="2020-11" db="EMBL/GenBank/DDBJ databases">
        <authorList>
            <person name="McCartney M.A."/>
            <person name="Auch B."/>
            <person name="Kono T."/>
            <person name="Mallez S."/>
            <person name="Becker A."/>
            <person name="Gohl D.M."/>
            <person name="Silverstein K.A.T."/>
            <person name="Koren S."/>
            <person name="Bechman K.B."/>
            <person name="Herman A."/>
            <person name="Abrahante J.E."/>
            <person name="Garbe J."/>
        </authorList>
    </citation>
    <scope>NUCLEOTIDE SEQUENCE</scope>
    <source>
        <strain evidence="2">Duluth1</strain>
        <tissue evidence="2">Whole animal</tissue>
    </source>
</reference>
<feature type="region of interest" description="Disordered" evidence="1">
    <location>
        <begin position="1"/>
        <end position="23"/>
    </location>
</feature>
<organism evidence="2 3">
    <name type="scientific">Dreissena polymorpha</name>
    <name type="common">Zebra mussel</name>
    <name type="synonym">Mytilus polymorpha</name>
    <dbReference type="NCBI Taxonomy" id="45954"/>
    <lineage>
        <taxon>Eukaryota</taxon>
        <taxon>Metazoa</taxon>
        <taxon>Spiralia</taxon>
        <taxon>Lophotrochozoa</taxon>
        <taxon>Mollusca</taxon>
        <taxon>Bivalvia</taxon>
        <taxon>Autobranchia</taxon>
        <taxon>Heteroconchia</taxon>
        <taxon>Euheterodonta</taxon>
        <taxon>Imparidentia</taxon>
        <taxon>Neoheterodontei</taxon>
        <taxon>Myida</taxon>
        <taxon>Dreissenoidea</taxon>
        <taxon>Dreissenidae</taxon>
        <taxon>Dreissena</taxon>
    </lineage>
</organism>
<dbReference type="EMBL" id="JAIWYP010000008">
    <property type="protein sequence ID" value="KAH3789744.1"/>
    <property type="molecule type" value="Genomic_DNA"/>
</dbReference>
<evidence type="ECO:0000313" key="3">
    <source>
        <dbReference type="Proteomes" id="UP000828390"/>
    </source>
</evidence>
<evidence type="ECO:0000313" key="2">
    <source>
        <dbReference type="EMBL" id="KAH3789744.1"/>
    </source>
</evidence>